<accession>A0A8E2EYM0</accession>
<dbReference type="GO" id="GO:0005737">
    <property type="term" value="C:cytoplasm"/>
    <property type="evidence" value="ECO:0007669"/>
    <property type="project" value="TreeGrafter"/>
</dbReference>
<dbReference type="OrthoDB" id="1879366at2759"/>
<dbReference type="GO" id="GO:0008270">
    <property type="term" value="F:zinc ion binding"/>
    <property type="evidence" value="ECO:0007669"/>
    <property type="project" value="InterPro"/>
</dbReference>
<comment type="cofactor">
    <cofactor evidence="1 7">
        <name>Zn(2+)</name>
        <dbReference type="ChEBI" id="CHEBI:29105"/>
    </cofactor>
</comment>
<evidence type="ECO:0000256" key="7">
    <source>
        <dbReference type="RuleBase" id="RU361277"/>
    </source>
</evidence>
<evidence type="ECO:0000259" key="8">
    <source>
        <dbReference type="SMART" id="SM00829"/>
    </source>
</evidence>
<keyword evidence="6" id="KW-0520">NAD</keyword>
<gene>
    <name evidence="9" type="ORF">AOQ84DRAFT_389581</name>
</gene>
<dbReference type="InterPro" id="IPR002328">
    <property type="entry name" value="ADH_Zn_CS"/>
</dbReference>
<evidence type="ECO:0000256" key="4">
    <source>
        <dbReference type="ARBA" id="ARBA00022833"/>
    </source>
</evidence>
<dbReference type="SUPFAM" id="SSF51735">
    <property type="entry name" value="NAD(P)-binding Rossmann-fold domains"/>
    <property type="match status" value="1"/>
</dbReference>
<dbReference type="PANTHER" id="PTHR42940:SF8">
    <property type="entry name" value="VACUOLAR PROTEIN SORTING-ASSOCIATED PROTEIN 11"/>
    <property type="match status" value="1"/>
</dbReference>
<proteinExistence type="inferred from homology"/>
<dbReference type="PROSITE" id="PS00059">
    <property type="entry name" value="ADH_ZINC"/>
    <property type="match status" value="1"/>
</dbReference>
<evidence type="ECO:0000313" key="10">
    <source>
        <dbReference type="Proteomes" id="UP000250140"/>
    </source>
</evidence>
<evidence type="ECO:0000256" key="1">
    <source>
        <dbReference type="ARBA" id="ARBA00001947"/>
    </source>
</evidence>
<dbReference type="Gene3D" id="3.40.50.720">
    <property type="entry name" value="NAD(P)-binding Rossmann-like Domain"/>
    <property type="match status" value="1"/>
</dbReference>
<dbReference type="SMART" id="SM00829">
    <property type="entry name" value="PKS_ER"/>
    <property type="match status" value="1"/>
</dbReference>
<dbReference type="InterPro" id="IPR013149">
    <property type="entry name" value="ADH-like_C"/>
</dbReference>
<dbReference type="SUPFAM" id="SSF50129">
    <property type="entry name" value="GroES-like"/>
    <property type="match status" value="1"/>
</dbReference>
<dbReference type="Pfam" id="PF08240">
    <property type="entry name" value="ADH_N"/>
    <property type="match status" value="1"/>
</dbReference>
<comment type="similarity">
    <text evidence="2 7">Belongs to the zinc-containing alcohol dehydrogenase family.</text>
</comment>
<dbReference type="AlphaFoldDB" id="A0A8E2EYM0"/>
<dbReference type="FunFam" id="3.40.50.720:FF:000039">
    <property type="entry name" value="Alcohol dehydrogenase AdhP"/>
    <property type="match status" value="1"/>
</dbReference>
<evidence type="ECO:0000256" key="6">
    <source>
        <dbReference type="ARBA" id="ARBA00023027"/>
    </source>
</evidence>
<name>A0A8E2EYM0_9PEZI</name>
<dbReference type="Gene3D" id="3.90.180.10">
    <property type="entry name" value="Medium-chain alcohol dehydrogenases, catalytic domain"/>
    <property type="match status" value="1"/>
</dbReference>
<dbReference type="InterPro" id="IPR011032">
    <property type="entry name" value="GroES-like_sf"/>
</dbReference>
<dbReference type="InterPro" id="IPR020843">
    <property type="entry name" value="ER"/>
</dbReference>
<keyword evidence="4 7" id="KW-0862">Zinc</keyword>
<protein>
    <submittedName>
        <fullName evidence="9">GroES-like protein</fullName>
    </submittedName>
</protein>
<evidence type="ECO:0000256" key="3">
    <source>
        <dbReference type="ARBA" id="ARBA00022723"/>
    </source>
</evidence>
<evidence type="ECO:0000256" key="5">
    <source>
        <dbReference type="ARBA" id="ARBA00023002"/>
    </source>
</evidence>
<dbReference type="InterPro" id="IPR013154">
    <property type="entry name" value="ADH-like_N"/>
</dbReference>
<dbReference type="InterPro" id="IPR036291">
    <property type="entry name" value="NAD(P)-bd_dom_sf"/>
</dbReference>
<organism evidence="9 10">
    <name type="scientific">Glonium stellatum</name>
    <dbReference type="NCBI Taxonomy" id="574774"/>
    <lineage>
        <taxon>Eukaryota</taxon>
        <taxon>Fungi</taxon>
        <taxon>Dikarya</taxon>
        <taxon>Ascomycota</taxon>
        <taxon>Pezizomycotina</taxon>
        <taxon>Dothideomycetes</taxon>
        <taxon>Pleosporomycetidae</taxon>
        <taxon>Gloniales</taxon>
        <taxon>Gloniaceae</taxon>
        <taxon>Glonium</taxon>
    </lineage>
</organism>
<evidence type="ECO:0000256" key="2">
    <source>
        <dbReference type="ARBA" id="ARBA00008072"/>
    </source>
</evidence>
<keyword evidence="3 7" id="KW-0479">Metal-binding</keyword>
<feature type="domain" description="Enoyl reductase (ER)" evidence="8">
    <location>
        <begin position="18"/>
        <end position="351"/>
    </location>
</feature>
<dbReference type="PANTHER" id="PTHR42940">
    <property type="entry name" value="ALCOHOL DEHYDROGENASE 1-RELATED"/>
    <property type="match status" value="1"/>
</dbReference>
<dbReference type="Pfam" id="PF00107">
    <property type="entry name" value="ADH_zinc_N"/>
    <property type="match status" value="1"/>
</dbReference>
<sequence length="354" mass="38495">MGSLKPTKKTMMAQQYDARDNELHLNEIPIPEPKSHEILVKVACASLCHSDVMHFEPNDQGLILGQNPVTIGHEATGYVVEIGSDVSGFKEGDNVGFICAVDCCFECEPCKKVHNAWCVTGKQKMQGFSCNGYFQEYVCVDARNTMVLPGELDANSAAPLFCAGVTAFHGVEDCGLKPGQWMAVIGCGGLGHLGIQYAKAMGLKVIGLDIAGRALEEAKRSGADHVFNSMTEKDWQKNIVEITAGGVDAAVNFTASKKSYDDAPAIIRPGFGILMVVGIPRQPLEFNGLDIALGRYRVMGSNNGTCYNMRPCIEFSAKHGIKPHLNYFKLEQVPEMVELMNSHKAQGRMGVQFD</sequence>
<evidence type="ECO:0000313" key="9">
    <source>
        <dbReference type="EMBL" id="OCL07330.1"/>
    </source>
</evidence>
<keyword evidence="5" id="KW-0560">Oxidoreductase</keyword>
<dbReference type="EMBL" id="KV749897">
    <property type="protein sequence ID" value="OCL07330.1"/>
    <property type="molecule type" value="Genomic_DNA"/>
</dbReference>
<keyword evidence="10" id="KW-1185">Reference proteome</keyword>
<dbReference type="Proteomes" id="UP000250140">
    <property type="component" value="Unassembled WGS sequence"/>
</dbReference>
<reference evidence="9 10" key="1">
    <citation type="journal article" date="2016" name="Nat. Commun.">
        <title>Ectomycorrhizal ecology is imprinted in the genome of the dominant symbiotic fungus Cenococcum geophilum.</title>
        <authorList>
            <consortium name="DOE Joint Genome Institute"/>
            <person name="Peter M."/>
            <person name="Kohler A."/>
            <person name="Ohm R.A."/>
            <person name="Kuo A."/>
            <person name="Krutzmann J."/>
            <person name="Morin E."/>
            <person name="Arend M."/>
            <person name="Barry K.W."/>
            <person name="Binder M."/>
            <person name="Choi C."/>
            <person name="Clum A."/>
            <person name="Copeland A."/>
            <person name="Grisel N."/>
            <person name="Haridas S."/>
            <person name="Kipfer T."/>
            <person name="LaButti K."/>
            <person name="Lindquist E."/>
            <person name="Lipzen A."/>
            <person name="Maire R."/>
            <person name="Meier B."/>
            <person name="Mihaltcheva S."/>
            <person name="Molinier V."/>
            <person name="Murat C."/>
            <person name="Poggeler S."/>
            <person name="Quandt C.A."/>
            <person name="Sperisen C."/>
            <person name="Tritt A."/>
            <person name="Tisserant E."/>
            <person name="Crous P.W."/>
            <person name="Henrissat B."/>
            <person name="Nehls U."/>
            <person name="Egli S."/>
            <person name="Spatafora J.W."/>
            <person name="Grigoriev I.V."/>
            <person name="Martin F.M."/>
        </authorList>
    </citation>
    <scope>NUCLEOTIDE SEQUENCE [LARGE SCALE GENOMIC DNA]</scope>
    <source>
        <strain evidence="9 10">CBS 207.34</strain>
    </source>
</reference>
<dbReference type="GO" id="GO:0004022">
    <property type="term" value="F:alcohol dehydrogenase (NAD+) activity"/>
    <property type="evidence" value="ECO:0007669"/>
    <property type="project" value="TreeGrafter"/>
</dbReference>